<reference evidence="2 3" key="1">
    <citation type="submission" date="2019-02" db="EMBL/GenBank/DDBJ databases">
        <title>Deep-cultivation of Planctomycetes and their phenomic and genomic characterization uncovers novel biology.</title>
        <authorList>
            <person name="Wiegand S."/>
            <person name="Jogler M."/>
            <person name="Boedeker C."/>
            <person name="Pinto D."/>
            <person name="Vollmers J."/>
            <person name="Rivas-Marin E."/>
            <person name="Kohn T."/>
            <person name="Peeters S.H."/>
            <person name="Heuer A."/>
            <person name="Rast P."/>
            <person name="Oberbeckmann S."/>
            <person name="Bunk B."/>
            <person name="Jeske O."/>
            <person name="Meyerdierks A."/>
            <person name="Storesund J.E."/>
            <person name="Kallscheuer N."/>
            <person name="Luecker S."/>
            <person name="Lage O.M."/>
            <person name="Pohl T."/>
            <person name="Merkel B.J."/>
            <person name="Hornburger P."/>
            <person name="Mueller R.-W."/>
            <person name="Bruemmer F."/>
            <person name="Labrenz M."/>
            <person name="Spormann A.M."/>
            <person name="Op Den Camp H."/>
            <person name="Overmann J."/>
            <person name="Amann R."/>
            <person name="Jetten M.S.M."/>
            <person name="Mascher T."/>
            <person name="Medema M.H."/>
            <person name="Devos D.P."/>
            <person name="Kaster A.-K."/>
            <person name="Ovreas L."/>
            <person name="Rohde M."/>
            <person name="Galperin M.Y."/>
            <person name="Jogler C."/>
        </authorList>
    </citation>
    <scope>NUCLEOTIDE SEQUENCE [LARGE SCALE GENOMIC DNA]</scope>
    <source>
        <strain evidence="2 3">Pla108</strain>
    </source>
</reference>
<dbReference type="Pfam" id="PF01968">
    <property type="entry name" value="Hydantoinase_A"/>
    <property type="match status" value="1"/>
</dbReference>
<organism evidence="2 3">
    <name type="scientific">Botrimarina colliarenosi</name>
    <dbReference type="NCBI Taxonomy" id="2528001"/>
    <lineage>
        <taxon>Bacteria</taxon>
        <taxon>Pseudomonadati</taxon>
        <taxon>Planctomycetota</taxon>
        <taxon>Planctomycetia</taxon>
        <taxon>Pirellulales</taxon>
        <taxon>Lacipirellulaceae</taxon>
        <taxon>Botrimarina</taxon>
    </lineage>
</organism>
<dbReference type="EMBL" id="SJPR01000004">
    <property type="protein sequence ID" value="TWT96089.1"/>
    <property type="molecule type" value="Genomic_DNA"/>
</dbReference>
<keyword evidence="3" id="KW-1185">Reference proteome</keyword>
<accession>A0A5C6A968</accession>
<dbReference type="OrthoDB" id="1792672at2"/>
<dbReference type="Gene3D" id="3.30.420.40">
    <property type="match status" value="1"/>
</dbReference>
<protein>
    <recommendedName>
        <fullName evidence="1">Hydantoinase A/oxoprolinase domain-containing protein</fullName>
    </recommendedName>
</protein>
<evidence type="ECO:0000313" key="3">
    <source>
        <dbReference type="Proteomes" id="UP000317421"/>
    </source>
</evidence>
<dbReference type="InterPro" id="IPR002821">
    <property type="entry name" value="Hydantoinase_A"/>
</dbReference>
<name>A0A5C6A968_9BACT</name>
<dbReference type="RefSeq" id="WP_146445876.1">
    <property type="nucleotide sequence ID" value="NZ_SJPR01000004.1"/>
</dbReference>
<evidence type="ECO:0000259" key="1">
    <source>
        <dbReference type="Pfam" id="PF01968"/>
    </source>
</evidence>
<dbReference type="GO" id="GO:0016787">
    <property type="term" value="F:hydrolase activity"/>
    <property type="evidence" value="ECO:0007669"/>
    <property type="project" value="InterPro"/>
</dbReference>
<dbReference type="Proteomes" id="UP000317421">
    <property type="component" value="Unassembled WGS sequence"/>
</dbReference>
<dbReference type="Gene3D" id="3.30.420.190">
    <property type="entry name" value="conserved archaeal protein q6m145"/>
    <property type="match status" value="1"/>
</dbReference>
<dbReference type="NCBIfam" id="TIGR03123">
    <property type="entry name" value="one_C_unchar_1"/>
    <property type="match status" value="1"/>
</dbReference>
<feature type="domain" description="Hydantoinase A/oxoprolinase" evidence="1">
    <location>
        <begin position="69"/>
        <end position="316"/>
    </location>
</feature>
<comment type="caution">
    <text evidence="2">The sequence shown here is derived from an EMBL/GenBank/DDBJ whole genome shotgun (WGS) entry which is preliminary data.</text>
</comment>
<sequence length="356" mass="37398">MPWLAPPDAPSWIGLDIGGANLKIADGRGRAVSTPFPLWQEPERLSGALCDLLSAFGTSGATNGALGMALTMTGELADCYATKAEGVRSIVEAALAATPTPTIRVATVDDRWLPPAEAIATPHTVAAANWRVAARLVALASGAEIALWIDTGSTTVDVIPLTKGRCGARGINDTERLMNGELIYTGVRRTPVCAVVDALPYRGQSCPVAAEWFATTADAWLLLGEIEADEEDTGTADGRPLTPPAARDRLARCVGADRETFDEADALAAARCIAATQEALVAAAIERQSPVPHRVYVSGEGEFLARRAQRRLGWRTPVERISDHVGDPAAACFPAHAAAVLAAAELGWAELRSVHG</sequence>
<gene>
    <name evidence="2" type="ORF">Pla108_31710</name>
</gene>
<proteinExistence type="predicted"/>
<dbReference type="InterPro" id="IPR002756">
    <property type="entry name" value="MfnF"/>
</dbReference>
<dbReference type="AlphaFoldDB" id="A0A5C6A968"/>
<evidence type="ECO:0000313" key="2">
    <source>
        <dbReference type="EMBL" id="TWT96089.1"/>
    </source>
</evidence>